<dbReference type="OrthoDB" id="191139at2759"/>
<evidence type="ECO:0000256" key="1">
    <source>
        <dbReference type="ARBA" id="ARBA00004906"/>
    </source>
</evidence>
<keyword evidence="4" id="KW-1185">Reference proteome</keyword>
<dbReference type="InterPro" id="IPR011333">
    <property type="entry name" value="SKP1/BTB/POZ_sf"/>
</dbReference>
<dbReference type="InterPro" id="IPR011047">
    <property type="entry name" value="Quinoprotein_ADH-like_sf"/>
</dbReference>
<feature type="domain" description="BTB" evidence="2">
    <location>
        <begin position="38"/>
        <end position="126"/>
    </location>
</feature>
<dbReference type="Pfam" id="PF25279">
    <property type="entry name" value="Beta_prop_At2g24240"/>
    <property type="match status" value="1"/>
</dbReference>
<reference evidence="3 4" key="1">
    <citation type="journal article" date="2020" name="Nat. Food">
        <title>A phased Vanilla planifolia genome enables genetic improvement of flavour and production.</title>
        <authorList>
            <person name="Hasing T."/>
            <person name="Tang H."/>
            <person name="Brym M."/>
            <person name="Khazi F."/>
            <person name="Huang T."/>
            <person name="Chambers A.H."/>
        </authorList>
    </citation>
    <scope>NUCLEOTIDE SEQUENCE [LARGE SCALE GENOMIC DNA]</scope>
    <source>
        <tissue evidence="3">Leaf</tissue>
    </source>
</reference>
<proteinExistence type="predicted"/>
<dbReference type="EMBL" id="JADCNL010000014">
    <property type="protein sequence ID" value="KAG0452810.1"/>
    <property type="molecule type" value="Genomic_DNA"/>
</dbReference>
<dbReference type="GO" id="GO:0051260">
    <property type="term" value="P:protein homooligomerization"/>
    <property type="evidence" value="ECO:0007669"/>
    <property type="project" value="InterPro"/>
</dbReference>
<sequence>MEFCQLPQISIEKEKAMPPFAGVATGGLGHALKRQEPAIVTLNVGGQVFQTTSQTLAAAGVSSILSSPPPFIDRDPDLFADLLALLRTGRLPSSAADISDLLAEAEFYGLDPHLLRSSVSSSSYFSPLSLRRSLLLPLPGRDPVSVLSATPSGELLAAHGSKITSFDFSLRHRKTLLTSLPAVDSLLSLPDCSLAVAGASDFPGLQVLDLASGSLRKTLHWYPHVSSPGATVQAVGIASDRQLLFTSYESGRRNASAILAFDLGAGSEFRSVYEIGRREIYGAELDSAIPATKLKWVPSFNLLMAGGSHSGPSGVVGNIRLWDARTGSDPVWDLQEKDDCFADVTVSDELSAIFKVGVNSGDVFMADLRKLKVGEPWTVLGGGMWSAEIGWEKKGGRGCTIESQGKQVFCTRGGDVEMWSEVAMTVAPDHEQKVMRRNLMGRAKDMGGARILQLVFGGKRMAVARNGERSVEVWESSDRC</sequence>
<dbReference type="InterPro" id="IPR015943">
    <property type="entry name" value="WD40/YVTN_repeat-like_dom_sf"/>
</dbReference>
<evidence type="ECO:0000313" key="4">
    <source>
        <dbReference type="Proteomes" id="UP000636800"/>
    </source>
</evidence>
<evidence type="ECO:0000259" key="2">
    <source>
        <dbReference type="SMART" id="SM00225"/>
    </source>
</evidence>
<organism evidence="3 4">
    <name type="scientific">Vanilla planifolia</name>
    <name type="common">Vanilla</name>
    <dbReference type="NCBI Taxonomy" id="51239"/>
    <lineage>
        <taxon>Eukaryota</taxon>
        <taxon>Viridiplantae</taxon>
        <taxon>Streptophyta</taxon>
        <taxon>Embryophyta</taxon>
        <taxon>Tracheophyta</taxon>
        <taxon>Spermatophyta</taxon>
        <taxon>Magnoliopsida</taxon>
        <taxon>Liliopsida</taxon>
        <taxon>Asparagales</taxon>
        <taxon>Orchidaceae</taxon>
        <taxon>Vanilloideae</taxon>
        <taxon>Vanilleae</taxon>
        <taxon>Vanilla</taxon>
    </lineage>
</organism>
<dbReference type="InterPro" id="IPR045068">
    <property type="entry name" value="BACURD1-3"/>
</dbReference>
<dbReference type="SMART" id="SM00225">
    <property type="entry name" value="BTB"/>
    <property type="match status" value="1"/>
</dbReference>
<dbReference type="Gene3D" id="2.130.10.10">
    <property type="entry name" value="YVTN repeat-like/Quinoprotein amine dehydrogenase"/>
    <property type="match status" value="1"/>
</dbReference>
<dbReference type="AlphaFoldDB" id="A0A835PFG3"/>
<dbReference type="PANTHER" id="PTHR11145:SF23">
    <property type="entry name" value="PROTEIN BINDING PROTEIN"/>
    <property type="match status" value="1"/>
</dbReference>
<dbReference type="InterPro" id="IPR057441">
    <property type="entry name" value="Beta_prop_At2g24240"/>
</dbReference>
<dbReference type="InterPro" id="IPR003131">
    <property type="entry name" value="T1-type_BTB"/>
</dbReference>
<evidence type="ECO:0000313" key="3">
    <source>
        <dbReference type="EMBL" id="KAG0452810.1"/>
    </source>
</evidence>
<protein>
    <recommendedName>
        <fullName evidence="2">BTB domain-containing protein</fullName>
    </recommendedName>
</protein>
<accession>A0A835PFG3</accession>
<dbReference type="Gene3D" id="3.30.710.10">
    <property type="entry name" value="Potassium Channel Kv1.1, Chain A"/>
    <property type="match status" value="1"/>
</dbReference>
<dbReference type="InterPro" id="IPR000210">
    <property type="entry name" value="BTB/POZ_dom"/>
</dbReference>
<dbReference type="PANTHER" id="PTHR11145">
    <property type="entry name" value="BTB/POZ DOMAIN-CONTAINING ADAPTER FOR CUL3-MEDIATED RHOA DEGRADATION PROTEIN FAMILY MEMBER"/>
    <property type="match status" value="1"/>
</dbReference>
<comment type="pathway">
    <text evidence="1">Protein modification; protein ubiquitination.</text>
</comment>
<name>A0A835PFG3_VANPL</name>
<comment type="caution">
    <text evidence="3">The sequence shown here is derived from an EMBL/GenBank/DDBJ whole genome shotgun (WGS) entry which is preliminary data.</text>
</comment>
<dbReference type="SUPFAM" id="SSF54695">
    <property type="entry name" value="POZ domain"/>
    <property type="match status" value="1"/>
</dbReference>
<dbReference type="Pfam" id="PF02214">
    <property type="entry name" value="BTB_2"/>
    <property type="match status" value="1"/>
</dbReference>
<dbReference type="Proteomes" id="UP000636800">
    <property type="component" value="Unassembled WGS sequence"/>
</dbReference>
<gene>
    <name evidence="3" type="ORF">HPP92_025474</name>
</gene>
<dbReference type="SUPFAM" id="SSF50998">
    <property type="entry name" value="Quinoprotein alcohol dehydrogenase-like"/>
    <property type="match status" value="1"/>
</dbReference>